<name>A0AAD7GBB9_MYCRO</name>
<feature type="non-terminal residue" evidence="3">
    <location>
        <position position="95"/>
    </location>
</feature>
<evidence type="ECO:0000256" key="1">
    <source>
        <dbReference type="SAM" id="Coils"/>
    </source>
</evidence>
<dbReference type="GO" id="GO:0008270">
    <property type="term" value="F:zinc ion binding"/>
    <property type="evidence" value="ECO:0007669"/>
    <property type="project" value="InterPro"/>
</dbReference>
<reference evidence="3" key="1">
    <citation type="submission" date="2023-03" db="EMBL/GenBank/DDBJ databases">
        <title>Massive genome expansion in bonnet fungi (Mycena s.s.) driven by repeated elements and novel gene families across ecological guilds.</title>
        <authorList>
            <consortium name="Lawrence Berkeley National Laboratory"/>
            <person name="Harder C.B."/>
            <person name="Miyauchi S."/>
            <person name="Viragh M."/>
            <person name="Kuo A."/>
            <person name="Thoen E."/>
            <person name="Andreopoulos B."/>
            <person name="Lu D."/>
            <person name="Skrede I."/>
            <person name="Drula E."/>
            <person name="Henrissat B."/>
            <person name="Morin E."/>
            <person name="Kohler A."/>
            <person name="Barry K."/>
            <person name="LaButti K."/>
            <person name="Morin E."/>
            <person name="Salamov A."/>
            <person name="Lipzen A."/>
            <person name="Mereny Z."/>
            <person name="Hegedus B."/>
            <person name="Baldrian P."/>
            <person name="Stursova M."/>
            <person name="Weitz H."/>
            <person name="Taylor A."/>
            <person name="Grigoriev I.V."/>
            <person name="Nagy L.G."/>
            <person name="Martin F."/>
            <person name="Kauserud H."/>
        </authorList>
    </citation>
    <scope>NUCLEOTIDE SEQUENCE</scope>
    <source>
        <strain evidence="3">CBHHK067</strain>
    </source>
</reference>
<gene>
    <name evidence="3" type="ORF">B0H17DRAFT_868991</name>
</gene>
<dbReference type="Pfam" id="PF06221">
    <property type="entry name" value="zf-C2HC5"/>
    <property type="match status" value="1"/>
</dbReference>
<sequence>DPKGGCFCQARAHPLSSYSALCRSCGLVLCAINLPQYACPHCTTPLLAPAQRTTLVERLETQIAETLAREAAARERAAEEARRAVGAFPTLGGAV</sequence>
<evidence type="ECO:0000313" key="4">
    <source>
        <dbReference type="Proteomes" id="UP001221757"/>
    </source>
</evidence>
<dbReference type="GO" id="GO:0180022">
    <property type="term" value="C:RQC-trigger complex"/>
    <property type="evidence" value="ECO:0007669"/>
    <property type="project" value="InterPro"/>
</dbReference>
<dbReference type="AlphaFoldDB" id="A0AAD7GBB9"/>
<dbReference type="GO" id="GO:0005634">
    <property type="term" value="C:nucleus"/>
    <property type="evidence" value="ECO:0007669"/>
    <property type="project" value="InterPro"/>
</dbReference>
<proteinExistence type="predicted"/>
<evidence type="ECO:0000259" key="2">
    <source>
        <dbReference type="Pfam" id="PF06221"/>
    </source>
</evidence>
<dbReference type="GO" id="GO:0072344">
    <property type="term" value="P:rescue of stalled ribosome"/>
    <property type="evidence" value="ECO:0007669"/>
    <property type="project" value="InterPro"/>
</dbReference>
<protein>
    <recommendedName>
        <fullName evidence="2">TRIP4/RQT4 C2HC5-type zinc finger domain-containing protein</fullName>
    </recommendedName>
</protein>
<keyword evidence="1" id="KW-0175">Coiled coil</keyword>
<feature type="domain" description="TRIP4/RQT4 C2HC5-type zinc finger" evidence="2">
    <location>
        <begin position="5"/>
        <end position="56"/>
    </location>
</feature>
<dbReference type="InterPro" id="IPR009349">
    <property type="entry name" value="TRIP4/RQT4_C2HC5_Znf"/>
</dbReference>
<accession>A0AAD7GBB9</accession>
<feature type="non-terminal residue" evidence="3">
    <location>
        <position position="1"/>
    </location>
</feature>
<evidence type="ECO:0000313" key="3">
    <source>
        <dbReference type="EMBL" id="KAJ7686325.1"/>
    </source>
</evidence>
<comment type="caution">
    <text evidence="3">The sequence shown here is derived from an EMBL/GenBank/DDBJ whole genome shotgun (WGS) entry which is preliminary data.</text>
</comment>
<dbReference type="Proteomes" id="UP001221757">
    <property type="component" value="Unassembled WGS sequence"/>
</dbReference>
<dbReference type="EMBL" id="JARKIE010000097">
    <property type="protein sequence ID" value="KAJ7686325.1"/>
    <property type="molecule type" value="Genomic_DNA"/>
</dbReference>
<keyword evidence="4" id="KW-1185">Reference proteome</keyword>
<feature type="coiled-coil region" evidence="1">
    <location>
        <begin position="56"/>
        <end position="84"/>
    </location>
</feature>
<organism evidence="3 4">
    <name type="scientific">Mycena rosella</name>
    <name type="common">Pink bonnet</name>
    <name type="synonym">Agaricus rosellus</name>
    <dbReference type="NCBI Taxonomy" id="1033263"/>
    <lineage>
        <taxon>Eukaryota</taxon>
        <taxon>Fungi</taxon>
        <taxon>Dikarya</taxon>
        <taxon>Basidiomycota</taxon>
        <taxon>Agaricomycotina</taxon>
        <taxon>Agaricomycetes</taxon>
        <taxon>Agaricomycetidae</taxon>
        <taxon>Agaricales</taxon>
        <taxon>Marasmiineae</taxon>
        <taxon>Mycenaceae</taxon>
        <taxon>Mycena</taxon>
    </lineage>
</organism>